<reference evidence="2 3" key="1">
    <citation type="submission" date="2024-11" db="EMBL/GenBank/DDBJ databases">
        <title>A near-complete genome assembly of Cinchona calisaya.</title>
        <authorList>
            <person name="Lian D.C."/>
            <person name="Zhao X.W."/>
            <person name="Wei L."/>
        </authorList>
    </citation>
    <scope>NUCLEOTIDE SEQUENCE [LARGE SCALE GENOMIC DNA]</scope>
    <source>
        <tissue evidence="2">Nenye</tissue>
    </source>
</reference>
<keyword evidence="3" id="KW-1185">Reference proteome</keyword>
<evidence type="ECO:0000313" key="3">
    <source>
        <dbReference type="Proteomes" id="UP001630127"/>
    </source>
</evidence>
<gene>
    <name evidence="2" type="ORF">ACH5RR_001308</name>
</gene>
<organism evidence="2 3">
    <name type="scientific">Cinchona calisaya</name>
    <dbReference type="NCBI Taxonomy" id="153742"/>
    <lineage>
        <taxon>Eukaryota</taxon>
        <taxon>Viridiplantae</taxon>
        <taxon>Streptophyta</taxon>
        <taxon>Embryophyta</taxon>
        <taxon>Tracheophyta</taxon>
        <taxon>Spermatophyta</taxon>
        <taxon>Magnoliopsida</taxon>
        <taxon>eudicotyledons</taxon>
        <taxon>Gunneridae</taxon>
        <taxon>Pentapetalae</taxon>
        <taxon>asterids</taxon>
        <taxon>lamiids</taxon>
        <taxon>Gentianales</taxon>
        <taxon>Rubiaceae</taxon>
        <taxon>Cinchonoideae</taxon>
        <taxon>Cinchoneae</taxon>
        <taxon>Cinchona</taxon>
    </lineage>
</organism>
<dbReference type="Proteomes" id="UP001630127">
    <property type="component" value="Unassembled WGS sequence"/>
</dbReference>
<dbReference type="EMBL" id="JBJUIK010000001">
    <property type="protein sequence ID" value="KAL3537942.1"/>
    <property type="molecule type" value="Genomic_DNA"/>
</dbReference>
<comment type="caution">
    <text evidence="2">The sequence shown here is derived from an EMBL/GenBank/DDBJ whole genome shotgun (WGS) entry which is preliminary data.</text>
</comment>
<feature type="compositionally biased region" description="Polar residues" evidence="1">
    <location>
        <begin position="14"/>
        <end position="28"/>
    </location>
</feature>
<protein>
    <submittedName>
        <fullName evidence="2">Uncharacterized protein</fullName>
    </submittedName>
</protein>
<accession>A0ABD3B477</accession>
<evidence type="ECO:0000313" key="2">
    <source>
        <dbReference type="EMBL" id="KAL3537942.1"/>
    </source>
</evidence>
<sequence length="198" mass="22850">MSSNTYKKRGFSDTGCSRASSSKTSGNGASWKRNKVIQVESYADPFGHVIKDIASRILLASAEEQEDNIDIERLQDQRSDLKVVGRWHGIPVLKAYTNWFRGTNNWDRDFLLSRLDKERVQMKRRLENFHKVRHARKQFENSDAIVKEIEEDPNLVSDPELLDYTNSKDTNDFVRTCQGKFVAIGNHFAALIIPERLF</sequence>
<name>A0ABD3B477_9GENT</name>
<proteinExistence type="predicted"/>
<evidence type="ECO:0000256" key="1">
    <source>
        <dbReference type="SAM" id="MobiDB-lite"/>
    </source>
</evidence>
<dbReference type="AlphaFoldDB" id="A0ABD3B477"/>
<feature type="region of interest" description="Disordered" evidence="1">
    <location>
        <begin position="1"/>
        <end position="30"/>
    </location>
</feature>